<keyword evidence="4" id="KW-1185">Reference proteome</keyword>
<dbReference type="AlphaFoldDB" id="A0A840YGE9"/>
<sequence>MLIALLADVHANREALEACLEHAREAGAERLVFLGDLVGYGADPEWVVETVMAEVARGAVAVRGNHDDAVRKGPGGMNGMAAAAIDWTRERLSPEAAGFLARLPLDWEEEGRLYVHADASDPEAWHYVTDADAALASLNATDAWATFCGHTHVPRLFGITAAVKLTGFRPVPGVAVPLLRARKWVAVLGAVGQPRDGDPSACYGMLDTERSELTWHRVPYDAAAAAEKIREAGLPEVLALRLLRGA</sequence>
<reference evidence="3 4" key="1">
    <citation type="submission" date="2020-08" db="EMBL/GenBank/DDBJ databases">
        <title>Genomic Encyclopedia of Type Strains, Phase IV (KMG-IV): sequencing the most valuable type-strain genomes for metagenomic binning, comparative biology and taxonomic classification.</title>
        <authorList>
            <person name="Goeker M."/>
        </authorList>
    </citation>
    <scope>NUCLEOTIDE SEQUENCE [LARGE SCALE GENOMIC DNA]</scope>
    <source>
        <strain evidence="3 4">DSM 25622</strain>
    </source>
</reference>
<accession>A0A840YGE9</accession>
<comment type="similarity">
    <text evidence="1">Belongs to the metallophosphoesterase superfamily. YfcE family.</text>
</comment>
<dbReference type="SUPFAM" id="SSF56300">
    <property type="entry name" value="Metallo-dependent phosphatases"/>
    <property type="match status" value="1"/>
</dbReference>
<dbReference type="EMBL" id="JACIJD010000003">
    <property type="protein sequence ID" value="MBB5692944.1"/>
    <property type="molecule type" value="Genomic_DNA"/>
</dbReference>
<dbReference type="PANTHER" id="PTHR42850">
    <property type="entry name" value="METALLOPHOSPHOESTERASE"/>
    <property type="match status" value="1"/>
</dbReference>
<dbReference type="Gene3D" id="3.60.21.10">
    <property type="match status" value="1"/>
</dbReference>
<evidence type="ECO:0000313" key="4">
    <source>
        <dbReference type="Proteomes" id="UP000580654"/>
    </source>
</evidence>
<dbReference type="Proteomes" id="UP000580654">
    <property type="component" value="Unassembled WGS sequence"/>
</dbReference>
<dbReference type="PIRSF" id="PIRSF000883">
    <property type="entry name" value="Pesterase_MJ0912"/>
    <property type="match status" value="1"/>
</dbReference>
<gene>
    <name evidence="3" type="ORF">FHS87_000963</name>
</gene>
<dbReference type="InterPro" id="IPR050126">
    <property type="entry name" value="Ap4A_hydrolase"/>
</dbReference>
<dbReference type="RefSeq" id="WP_184514430.1">
    <property type="nucleotide sequence ID" value="NZ_JACIJD010000003.1"/>
</dbReference>
<feature type="domain" description="Calcineurin-like phosphoesterase" evidence="2">
    <location>
        <begin position="1"/>
        <end position="210"/>
    </location>
</feature>
<dbReference type="Pfam" id="PF12850">
    <property type="entry name" value="Metallophos_2"/>
    <property type="match status" value="1"/>
</dbReference>
<dbReference type="CDD" id="cd00838">
    <property type="entry name" value="MPP_superfamily"/>
    <property type="match status" value="1"/>
</dbReference>
<dbReference type="GO" id="GO:0016791">
    <property type="term" value="F:phosphatase activity"/>
    <property type="evidence" value="ECO:0007669"/>
    <property type="project" value="TreeGrafter"/>
</dbReference>
<dbReference type="InterPro" id="IPR024654">
    <property type="entry name" value="Calcineurin-like_PHP_lpxH"/>
</dbReference>
<dbReference type="GO" id="GO:0005737">
    <property type="term" value="C:cytoplasm"/>
    <property type="evidence" value="ECO:0007669"/>
    <property type="project" value="TreeGrafter"/>
</dbReference>
<evidence type="ECO:0000313" key="3">
    <source>
        <dbReference type="EMBL" id="MBB5692944.1"/>
    </source>
</evidence>
<name>A0A840YGE9_9PROT</name>
<dbReference type="InterPro" id="IPR011152">
    <property type="entry name" value="Pesterase_MJ0912"/>
</dbReference>
<comment type="caution">
    <text evidence="3">The sequence shown here is derived from an EMBL/GenBank/DDBJ whole genome shotgun (WGS) entry which is preliminary data.</text>
</comment>
<protein>
    <submittedName>
        <fullName evidence="3">Diadenosine tetraphosphatase ApaH/serine/threonine PP2A family protein phosphatase</fullName>
    </submittedName>
</protein>
<dbReference type="InterPro" id="IPR029052">
    <property type="entry name" value="Metallo-depent_PP-like"/>
</dbReference>
<dbReference type="PANTHER" id="PTHR42850:SF2">
    <property type="entry name" value="BLL5683 PROTEIN"/>
    <property type="match status" value="1"/>
</dbReference>
<organism evidence="3 4">
    <name type="scientific">Muricoccus pecuniae</name>
    <dbReference type="NCBI Taxonomy" id="693023"/>
    <lineage>
        <taxon>Bacteria</taxon>
        <taxon>Pseudomonadati</taxon>
        <taxon>Pseudomonadota</taxon>
        <taxon>Alphaproteobacteria</taxon>
        <taxon>Acetobacterales</taxon>
        <taxon>Roseomonadaceae</taxon>
        <taxon>Muricoccus</taxon>
    </lineage>
</organism>
<proteinExistence type="inferred from homology"/>
<evidence type="ECO:0000259" key="2">
    <source>
        <dbReference type="Pfam" id="PF12850"/>
    </source>
</evidence>
<evidence type="ECO:0000256" key="1">
    <source>
        <dbReference type="ARBA" id="ARBA00008950"/>
    </source>
</evidence>